<gene>
    <name evidence="2" type="ORF">AAEO50_04635</name>
</gene>
<dbReference type="EMBL" id="JBBYAF010000006">
    <property type="protein sequence ID" value="MEL3971560.1"/>
    <property type="molecule type" value="Genomic_DNA"/>
</dbReference>
<evidence type="ECO:0000256" key="1">
    <source>
        <dbReference type="SAM" id="MobiDB-lite"/>
    </source>
</evidence>
<comment type="caution">
    <text evidence="2">The sequence shown here is derived from an EMBL/GenBank/DDBJ whole genome shotgun (WGS) entry which is preliminary data.</text>
</comment>
<sequence length="67" mass="7819">MTVLEKGKKELPDFKQLDDRIIAEPPQGPFFEMKTNLDTPESSDNPYISSETSDDEVEKIKRFFHEE</sequence>
<proteinExistence type="predicted"/>
<reference evidence="2 3" key="1">
    <citation type="submission" date="2024-04" db="EMBL/GenBank/DDBJ databases">
        <title>Bacillus oryzaecorticis sp. nov., a moderately halophilic bacterium isolated from rice husks.</title>
        <authorList>
            <person name="Zhu H.-S."/>
        </authorList>
    </citation>
    <scope>NUCLEOTIDE SEQUENCE [LARGE SCALE GENOMIC DNA]</scope>
    <source>
        <strain evidence="2 3">ZC255</strain>
    </source>
</reference>
<protein>
    <submittedName>
        <fullName evidence="2">Uncharacterized protein</fullName>
    </submittedName>
</protein>
<organism evidence="2 3">
    <name type="scientific">Rossellomorea oryzaecorticis</name>
    <dbReference type="NCBI Taxonomy" id="1396505"/>
    <lineage>
        <taxon>Bacteria</taxon>
        <taxon>Bacillati</taxon>
        <taxon>Bacillota</taxon>
        <taxon>Bacilli</taxon>
        <taxon>Bacillales</taxon>
        <taxon>Bacillaceae</taxon>
        <taxon>Rossellomorea</taxon>
    </lineage>
</organism>
<dbReference type="Proteomes" id="UP001389717">
    <property type="component" value="Unassembled WGS sequence"/>
</dbReference>
<name>A0ABU9K670_9BACI</name>
<accession>A0ABU9K670</accession>
<feature type="region of interest" description="Disordered" evidence="1">
    <location>
        <begin position="25"/>
        <end position="54"/>
    </location>
</feature>
<evidence type="ECO:0000313" key="3">
    <source>
        <dbReference type="Proteomes" id="UP001389717"/>
    </source>
</evidence>
<keyword evidence="3" id="KW-1185">Reference proteome</keyword>
<evidence type="ECO:0000313" key="2">
    <source>
        <dbReference type="EMBL" id="MEL3971560.1"/>
    </source>
</evidence>
<feature type="compositionally biased region" description="Polar residues" evidence="1">
    <location>
        <begin position="36"/>
        <end position="51"/>
    </location>
</feature>